<dbReference type="Proteomes" id="UP000242715">
    <property type="component" value="Unassembled WGS sequence"/>
</dbReference>
<evidence type="ECO:0000313" key="3">
    <source>
        <dbReference type="Proteomes" id="UP000242715"/>
    </source>
</evidence>
<dbReference type="AlphaFoldDB" id="A0A1B5Z9V7"/>
<accession>A0A1B5Z9V7</accession>
<feature type="non-terminal residue" evidence="2">
    <location>
        <position position="1"/>
    </location>
</feature>
<proteinExistence type="predicted"/>
<evidence type="ECO:0000256" key="1">
    <source>
        <dbReference type="SAM" id="MobiDB-lite"/>
    </source>
</evidence>
<keyword evidence="3" id="KW-1185">Reference proteome</keyword>
<gene>
    <name evidence="2" type="ORF">TSUD_426990</name>
</gene>
<sequence length="85" mass="9506">SCPPIENCPVLSGPWSLEWMHDLNQGDAGVIFSASKRRKKGGISGARQKMEGQQDFKRRKAGGLLRHSLYSLKKVARLPSKDRNE</sequence>
<reference evidence="3" key="1">
    <citation type="journal article" date="2017" name="Front. Plant Sci.">
        <title>Climate Clever Clovers: New Paradigm to Reduce the Environmental Footprint of Ruminants by Breeding Low Methanogenic Forages Utilizing Haplotype Variation.</title>
        <authorList>
            <person name="Kaur P."/>
            <person name="Appels R."/>
            <person name="Bayer P.E."/>
            <person name="Keeble-Gagnere G."/>
            <person name="Wang J."/>
            <person name="Hirakawa H."/>
            <person name="Shirasawa K."/>
            <person name="Vercoe P."/>
            <person name="Stefanova K."/>
            <person name="Durmic Z."/>
            <person name="Nichols P."/>
            <person name="Revell C."/>
            <person name="Isobe S.N."/>
            <person name="Edwards D."/>
            <person name="Erskine W."/>
        </authorList>
    </citation>
    <scope>NUCLEOTIDE SEQUENCE [LARGE SCALE GENOMIC DNA]</scope>
    <source>
        <strain evidence="3">cv. Daliak</strain>
    </source>
</reference>
<protein>
    <submittedName>
        <fullName evidence="2">Uncharacterized protein</fullName>
    </submittedName>
</protein>
<feature type="region of interest" description="Disordered" evidence="1">
    <location>
        <begin position="39"/>
        <end position="58"/>
    </location>
</feature>
<name>A0A1B5Z9V7_TRISU</name>
<feature type="non-terminal residue" evidence="2">
    <location>
        <position position="85"/>
    </location>
</feature>
<evidence type="ECO:0000313" key="2">
    <source>
        <dbReference type="EMBL" id="GAU10893.1"/>
    </source>
</evidence>
<dbReference type="EMBL" id="BCLP01064688">
    <property type="protein sequence ID" value="GAU10893.1"/>
    <property type="molecule type" value="Genomic_DNA"/>
</dbReference>
<comment type="caution">
    <text evidence="2">The sequence shown here is derived from an EMBL/GenBank/DDBJ whole genome shotgun (WGS) entry which is preliminary data.</text>
</comment>
<organism evidence="2 3">
    <name type="scientific">Trifolium subterraneum</name>
    <name type="common">Subterranean clover</name>
    <dbReference type="NCBI Taxonomy" id="3900"/>
    <lineage>
        <taxon>Eukaryota</taxon>
        <taxon>Viridiplantae</taxon>
        <taxon>Streptophyta</taxon>
        <taxon>Embryophyta</taxon>
        <taxon>Tracheophyta</taxon>
        <taxon>Spermatophyta</taxon>
        <taxon>Magnoliopsida</taxon>
        <taxon>eudicotyledons</taxon>
        <taxon>Gunneridae</taxon>
        <taxon>Pentapetalae</taxon>
        <taxon>rosids</taxon>
        <taxon>fabids</taxon>
        <taxon>Fabales</taxon>
        <taxon>Fabaceae</taxon>
        <taxon>Papilionoideae</taxon>
        <taxon>50 kb inversion clade</taxon>
        <taxon>NPAAA clade</taxon>
        <taxon>Hologalegina</taxon>
        <taxon>IRL clade</taxon>
        <taxon>Trifolieae</taxon>
        <taxon>Trifolium</taxon>
    </lineage>
</organism>